<protein>
    <submittedName>
        <fullName evidence="1">Uncharacterized protein</fullName>
    </submittedName>
</protein>
<reference evidence="1 2" key="1">
    <citation type="submission" date="2019-11" db="EMBL/GenBank/DDBJ databases">
        <title>Venturia inaequalis Genome Resource.</title>
        <authorList>
            <person name="Lichtner F.J."/>
        </authorList>
    </citation>
    <scope>NUCLEOTIDE SEQUENCE [LARGE SCALE GENOMIC DNA]</scope>
    <source>
        <strain evidence="1">Bline_iso_100314</strain>
    </source>
</reference>
<accession>A0A8H3TZY5</accession>
<comment type="caution">
    <text evidence="1">The sequence shown here is derived from an EMBL/GenBank/DDBJ whole genome shotgun (WGS) entry which is preliminary data.</text>
</comment>
<name>A0A8H3TZY5_VENIN</name>
<evidence type="ECO:0000313" key="2">
    <source>
        <dbReference type="Proteomes" id="UP000433883"/>
    </source>
</evidence>
<sequence length="81" mass="8524">MLQPTDSVPGPAQADSKPNILILAIGDNDSLGIFQPMHGDSGDSPTNYHARRAETAESVPEFLSENSRPLVIIVVDPGLAA</sequence>
<evidence type="ECO:0000313" key="1">
    <source>
        <dbReference type="EMBL" id="KAE9961276.1"/>
    </source>
</evidence>
<dbReference type="EMBL" id="WNWQ01001875">
    <property type="protein sequence ID" value="KAE9961276.1"/>
    <property type="molecule type" value="Genomic_DNA"/>
</dbReference>
<dbReference type="Proteomes" id="UP000433883">
    <property type="component" value="Unassembled WGS sequence"/>
</dbReference>
<organism evidence="1 2">
    <name type="scientific">Venturia inaequalis</name>
    <name type="common">Apple scab fungus</name>
    <dbReference type="NCBI Taxonomy" id="5025"/>
    <lineage>
        <taxon>Eukaryota</taxon>
        <taxon>Fungi</taxon>
        <taxon>Dikarya</taxon>
        <taxon>Ascomycota</taxon>
        <taxon>Pezizomycotina</taxon>
        <taxon>Dothideomycetes</taxon>
        <taxon>Pleosporomycetidae</taxon>
        <taxon>Venturiales</taxon>
        <taxon>Venturiaceae</taxon>
        <taxon>Venturia</taxon>
    </lineage>
</organism>
<dbReference type="AlphaFoldDB" id="A0A8H3TZY5"/>
<gene>
    <name evidence="1" type="ORF">BLS_002775</name>
</gene>
<proteinExistence type="predicted"/>